<dbReference type="PANTHER" id="PTHR47163">
    <property type="entry name" value="DDE_TNP_IS1595 DOMAIN-CONTAINING PROTEIN"/>
    <property type="match status" value="1"/>
</dbReference>
<gene>
    <name evidence="2" type="ORF">H312_01123</name>
</gene>
<evidence type="ECO:0000259" key="1">
    <source>
        <dbReference type="Pfam" id="PF12762"/>
    </source>
</evidence>
<accession>A0A059F3A7</accession>
<dbReference type="AlphaFoldDB" id="A0A059F3A7"/>
<reference evidence="2 3" key="2">
    <citation type="submission" date="2014-03" db="EMBL/GenBank/DDBJ databases">
        <title>The Genome Sequence of Anncaliia algerae insect isolate PRA339.</title>
        <authorList>
            <consortium name="The Broad Institute Genome Sequencing Platform"/>
            <consortium name="The Broad Institute Genome Sequencing Center for Infectious Disease"/>
            <person name="Cuomo C."/>
            <person name="Becnel J."/>
            <person name="Sanscrainte N."/>
            <person name="Walker B."/>
            <person name="Young S.K."/>
            <person name="Zeng Q."/>
            <person name="Gargeya S."/>
            <person name="Fitzgerald M."/>
            <person name="Haas B."/>
            <person name="Abouelleil A."/>
            <person name="Alvarado L."/>
            <person name="Arachchi H.M."/>
            <person name="Berlin A.M."/>
            <person name="Chapman S.B."/>
            <person name="Dewar J."/>
            <person name="Goldberg J."/>
            <person name="Griggs A."/>
            <person name="Gujja S."/>
            <person name="Hansen M."/>
            <person name="Howarth C."/>
            <person name="Imamovic A."/>
            <person name="Larimer J."/>
            <person name="McCowan C."/>
            <person name="Murphy C."/>
            <person name="Neiman D."/>
            <person name="Pearson M."/>
            <person name="Priest M."/>
            <person name="Roberts A."/>
            <person name="Saif S."/>
            <person name="Shea T."/>
            <person name="Sisk P."/>
            <person name="Sykes S."/>
            <person name="Wortman J."/>
            <person name="Nusbaum C."/>
            <person name="Birren B."/>
        </authorList>
    </citation>
    <scope>NUCLEOTIDE SEQUENCE [LARGE SCALE GENOMIC DNA]</scope>
    <source>
        <strain evidence="2 3">PRA339</strain>
    </source>
</reference>
<dbReference type="HOGENOM" id="CLU_044348_6_2_1"/>
<dbReference type="PANTHER" id="PTHR47163:SF2">
    <property type="entry name" value="SI:DKEY-17M8.2"/>
    <property type="match status" value="1"/>
</dbReference>
<evidence type="ECO:0000313" key="3">
    <source>
        <dbReference type="Proteomes" id="UP000030655"/>
    </source>
</evidence>
<dbReference type="EMBL" id="KK365142">
    <property type="protein sequence ID" value="KCZ81451.1"/>
    <property type="molecule type" value="Genomic_DNA"/>
</dbReference>
<organism evidence="2 3">
    <name type="scientific">Anncaliia algerae PRA339</name>
    <dbReference type="NCBI Taxonomy" id="1288291"/>
    <lineage>
        <taxon>Eukaryota</taxon>
        <taxon>Fungi</taxon>
        <taxon>Fungi incertae sedis</taxon>
        <taxon>Microsporidia</taxon>
        <taxon>Tubulinosematoidea</taxon>
        <taxon>Tubulinosematidae</taxon>
        <taxon>Anncaliia</taxon>
    </lineage>
</organism>
<evidence type="ECO:0000313" key="2">
    <source>
        <dbReference type="EMBL" id="KCZ81451.1"/>
    </source>
</evidence>
<feature type="non-terminal residue" evidence="2">
    <location>
        <position position="1"/>
    </location>
</feature>
<dbReference type="VEuPathDB" id="MicrosporidiaDB:H312_01123"/>
<sequence length="91" mass="10946">SQSIIFADCWKGYSDLKNQFFSHRTVNHYVTYVDFTNNIHRNTIEGNCADIKQNLPVQYRTKKRIILYLIRYMIKRNTSNDSFNTFIKLLF</sequence>
<reference evidence="3" key="1">
    <citation type="submission" date="2013-02" db="EMBL/GenBank/DDBJ databases">
        <authorList>
            <consortium name="The Broad Institute Genome Sequencing Platform"/>
            <person name="Cuomo C."/>
            <person name="Becnel J."/>
            <person name="Sanscrainte N."/>
            <person name="Walker B."/>
            <person name="Young S.K."/>
            <person name="Zeng Q."/>
            <person name="Gargeya S."/>
            <person name="Fitzgerald M."/>
            <person name="Haas B."/>
            <person name="Abouelleil A."/>
            <person name="Alvarado L."/>
            <person name="Arachchi H.M."/>
            <person name="Berlin A.M."/>
            <person name="Chapman S.B."/>
            <person name="Dewar J."/>
            <person name="Goldberg J."/>
            <person name="Griggs A."/>
            <person name="Gujja S."/>
            <person name="Hansen M."/>
            <person name="Howarth C."/>
            <person name="Imamovic A."/>
            <person name="Larimer J."/>
            <person name="McCowan C."/>
            <person name="Murphy C."/>
            <person name="Neiman D."/>
            <person name="Pearson M."/>
            <person name="Priest M."/>
            <person name="Roberts A."/>
            <person name="Saif S."/>
            <person name="Shea T."/>
            <person name="Sisk P."/>
            <person name="Sykes S."/>
            <person name="Wortman J."/>
            <person name="Nusbaum C."/>
            <person name="Birren B."/>
        </authorList>
    </citation>
    <scope>NUCLEOTIDE SEQUENCE [LARGE SCALE GENOMIC DNA]</scope>
    <source>
        <strain evidence="3">PRA339</strain>
    </source>
</reference>
<name>A0A059F3A7_9MICR</name>
<dbReference type="Proteomes" id="UP000030655">
    <property type="component" value="Unassembled WGS sequence"/>
</dbReference>
<keyword evidence="3" id="KW-1185">Reference proteome</keyword>
<dbReference type="OrthoDB" id="2186983at2759"/>
<feature type="domain" description="ISXO2-like transposase" evidence="1">
    <location>
        <begin position="2"/>
        <end position="61"/>
    </location>
</feature>
<protein>
    <recommendedName>
        <fullName evidence="1">ISXO2-like transposase domain-containing protein</fullName>
    </recommendedName>
</protein>
<dbReference type="InterPro" id="IPR053164">
    <property type="entry name" value="IS1016-like_transposase"/>
</dbReference>
<dbReference type="Pfam" id="PF12762">
    <property type="entry name" value="DDE_Tnp_IS1595"/>
    <property type="match status" value="1"/>
</dbReference>
<dbReference type="InterPro" id="IPR024445">
    <property type="entry name" value="Tnp_ISXO2-like"/>
</dbReference>
<proteinExistence type="predicted"/>